<feature type="domain" description="BACON" evidence="2">
    <location>
        <begin position="80"/>
        <end position="125"/>
    </location>
</feature>
<reference evidence="3" key="1">
    <citation type="submission" date="2020-10" db="EMBL/GenBank/DDBJ databases">
        <authorList>
            <person name="Gilroy R."/>
        </authorList>
    </citation>
    <scope>NUCLEOTIDE SEQUENCE</scope>
    <source>
        <strain evidence="3">10037</strain>
    </source>
</reference>
<feature type="chain" id="PRO_5038855781" evidence="1">
    <location>
        <begin position="20"/>
        <end position="467"/>
    </location>
</feature>
<protein>
    <submittedName>
        <fullName evidence="3">BACON domain-containing protein</fullName>
    </submittedName>
</protein>
<comment type="caution">
    <text evidence="3">The sequence shown here is derived from an EMBL/GenBank/DDBJ whole genome shotgun (WGS) entry which is preliminary data.</text>
</comment>
<sequence>MNKFYFSILGILACCTALFSCTSEEKPEPPTPDDGKDTTVVTENPAIKITTQGSMEIAAEGGDYSIGYTITDPAENGQLSAACPADWITGIDYGSEGTVAFSASANETGEERSATITISYTYGDDGKIEDSIDLVQQAKEEPPVAEDGTIGNDIDFTVLNTYSDYVDGDDNIMRISINLTDMEMSEDRTTTPPGTMLNIEAYTPLDKNGRIASGIYGISSSAENNLTLVPGEMTGEKQPAGTYAIYYDETGTPAYGIIESGTMTVTENGGYGKYDIVCDFTTAEGYRITCDFSGELWIFGVPQDISTLTGDYTIDFSDIVAYAESWGNFYGTGGLNWRLFLSPSDGSGDSFQADFVGTSLDFEEGIPTGTYTVAAAEVNAGIRHGSIYPGEYLKGYYDQASSALGGTIYLGITDGYIINDVAPAIDGHMEITNHGDGTYTISLDFIDDHGNNWGGEWTGEISLSSLI</sequence>
<evidence type="ECO:0000259" key="2">
    <source>
        <dbReference type="Pfam" id="PF13004"/>
    </source>
</evidence>
<gene>
    <name evidence="3" type="ORF">IAB93_01845</name>
</gene>
<keyword evidence="1" id="KW-0732">Signal</keyword>
<dbReference type="EMBL" id="JADIME010000019">
    <property type="protein sequence ID" value="MBO8464723.1"/>
    <property type="molecule type" value="Genomic_DNA"/>
</dbReference>
<evidence type="ECO:0000313" key="4">
    <source>
        <dbReference type="Proteomes" id="UP000823597"/>
    </source>
</evidence>
<evidence type="ECO:0000313" key="3">
    <source>
        <dbReference type="EMBL" id="MBO8464723.1"/>
    </source>
</evidence>
<dbReference type="Pfam" id="PF13004">
    <property type="entry name" value="BACON"/>
    <property type="match status" value="1"/>
</dbReference>
<dbReference type="InterPro" id="IPR024361">
    <property type="entry name" value="BACON"/>
</dbReference>
<accession>A0A9D9I2L2</accession>
<name>A0A9D9I2L2_9BACT</name>
<reference evidence="3" key="2">
    <citation type="journal article" date="2021" name="PeerJ">
        <title>Extensive microbial diversity within the chicken gut microbiome revealed by metagenomics and culture.</title>
        <authorList>
            <person name="Gilroy R."/>
            <person name="Ravi A."/>
            <person name="Getino M."/>
            <person name="Pursley I."/>
            <person name="Horton D.L."/>
            <person name="Alikhan N.F."/>
            <person name="Baker D."/>
            <person name="Gharbi K."/>
            <person name="Hall N."/>
            <person name="Watson M."/>
            <person name="Adriaenssens E.M."/>
            <person name="Foster-Nyarko E."/>
            <person name="Jarju S."/>
            <person name="Secka A."/>
            <person name="Antonio M."/>
            <person name="Oren A."/>
            <person name="Chaudhuri R.R."/>
            <person name="La Ragione R."/>
            <person name="Hildebrand F."/>
            <person name="Pallen M.J."/>
        </authorList>
    </citation>
    <scope>NUCLEOTIDE SEQUENCE</scope>
    <source>
        <strain evidence="3">10037</strain>
    </source>
</reference>
<dbReference type="Gene3D" id="2.60.40.10">
    <property type="entry name" value="Immunoglobulins"/>
    <property type="match status" value="1"/>
</dbReference>
<dbReference type="InterPro" id="IPR013783">
    <property type="entry name" value="Ig-like_fold"/>
</dbReference>
<proteinExistence type="predicted"/>
<dbReference type="Proteomes" id="UP000823597">
    <property type="component" value="Unassembled WGS sequence"/>
</dbReference>
<dbReference type="CDD" id="cd14948">
    <property type="entry name" value="BACON"/>
    <property type="match status" value="1"/>
</dbReference>
<organism evidence="3 4">
    <name type="scientific">Candidatus Merdivivens pullistercoris</name>
    <dbReference type="NCBI Taxonomy" id="2840873"/>
    <lineage>
        <taxon>Bacteria</taxon>
        <taxon>Pseudomonadati</taxon>
        <taxon>Bacteroidota</taxon>
        <taxon>Bacteroidia</taxon>
        <taxon>Bacteroidales</taxon>
        <taxon>Muribaculaceae</taxon>
        <taxon>Muribaculaceae incertae sedis</taxon>
        <taxon>Candidatus Merdivivens</taxon>
    </lineage>
</organism>
<dbReference type="PROSITE" id="PS51257">
    <property type="entry name" value="PROKAR_LIPOPROTEIN"/>
    <property type="match status" value="1"/>
</dbReference>
<evidence type="ECO:0000256" key="1">
    <source>
        <dbReference type="SAM" id="SignalP"/>
    </source>
</evidence>
<dbReference type="AlphaFoldDB" id="A0A9D9I2L2"/>
<feature type="signal peptide" evidence="1">
    <location>
        <begin position="1"/>
        <end position="19"/>
    </location>
</feature>